<comment type="caution">
    <text evidence="2">The sequence shown here is derived from an EMBL/GenBank/DDBJ whole genome shotgun (WGS) entry which is preliminary data.</text>
</comment>
<name>A0ABQ9NPM5_9PEZI</name>
<dbReference type="Proteomes" id="UP001172684">
    <property type="component" value="Unassembled WGS sequence"/>
</dbReference>
<keyword evidence="3" id="KW-1185">Reference proteome</keyword>
<proteinExistence type="predicted"/>
<gene>
    <name evidence="2" type="ORF">H2201_005591</name>
</gene>
<feature type="domain" description="DUF7580" evidence="1">
    <location>
        <begin position="45"/>
        <end position="255"/>
    </location>
</feature>
<evidence type="ECO:0000259" key="1">
    <source>
        <dbReference type="Pfam" id="PF24476"/>
    </source>
</evidence>
<dbReference type="Pfam" id="PF24476">
    <property type="entry name" value="DUF7580"/>
    <property type="match status" value="1"/>
</dbReference>
<organism evidence="2 3">
    <name type="scientific">Coniosporium apollinis</name>
    <dbReference type="NCBI Taxonomy" id="61459"/>
    <lineage>
        <taxon>Eukaryota</taxon>
        <taxon>Fungi</taxon>
        <taxon>Dikarya</taxon>
        <taxon>Ascomycota</taxon>
        <taxon>Pezizomycotina</taxon>
        <taxon>Dothideomycetes</taxon>
        <taxon>Dothideomycetes incertae sedis</taxon>
        <taxon>Coniosporium</taxon>
    </lineage>
</organism>
<accession>A0ABQ9NPM5</accession>
<sequence length="260" mass="29089">MCDLLKRSICIQDAGQVERCIGYLESPNLYKHTIYASDSKSPRNGQAQIQSCTETITLDRLLHKFMQDDLTLVDQLKLAHRIATAVLQFHSTPWLSDRWHLQDLSLFGIRDEVTQDALRTLHLRSIFPEGSSQASVVPIEQMDISKPEVGAVISAQEAQLRYGISNVTLFCLGVALLELGHWRTLQDLRRAEDIDDIVTARRLAASGRPPLGSTKLQSIVRKCLQCDFGFGDDLSKTELQSAVYSDVVCELEAMISVMTL</sequence>
<reference evidence="2" key="1">
    <citation type="submission" date="2022-10" db="EMBL/GenBank/DDBJ databases">
        <title>Culturing micro-colonial fungi from biological soil crusts in the Mojave desert and describing Neophaeococcomyces mojavensis, and introducing the new genera and species Taxawa tesnikishii.</title>
        <authorList>
            <person name="Kurbessoian T."/>
            <person name="Stajich J.E."/>
        </authorList>
    </citation>
    <scope>NUCLEOTIDE SEQUENCE</scope>
    <source>
        <strain evidence="2">TK_1</strain>
    </source>
</reference>
<dbReference type="PANTHER" id="PTHR35186:SF4">
    <property type="entry name" value="PRION-INHIBITION AND PROPAGATION HELO DOMAIN-CONTAINING PROTEIN"/>
    <property type="match status" value="1"/>
</dbReference>
<dbReference type="EMBL" id="JAPDRL010000042">
    <property type="protein sequence ID" value="KAJ9663630.1"/>
    <property type="molecule type" value="Genomic_DNA"/>
</dbReference>
<evidence type="ECO:0000313" key="2">
    <source>
        <dbReference type="EMBL" id="KAJ9663630.1"/>
    </source>
</evidence>
<protein>
    <recommendedName>
        <fullName evidence="1">DUF7580 domain-containing protein</fullName>
    </recommendedName>
</protein>
<dbReference type="InterPro" id="IPR056002">
    <property type="entry name" value="DUF7580"/>
</dbReference>
<evidence type="ECO:0000313" key="3">
    <source>
        <dbReference type="Proteomes" id="UP001172684"/>
    </source>
</evidence>
<dbReference type="PANTHER" id="PTHR35186">
    <property type="entry name" value="ANK_REP_REGION DOMAIN-CONTAINING PROTEIN"/>
    <property type="match status" value="1"/>
</dbReference>